<keyword evidence="2" id="KW-1185">Reference proteome</keyword>
<accession>A0ACB5TQ47</accession>
<sequence>MHCYTHPHPIYTLNLTIGSNNQPVTLLVDTGSSDLWVVNSNNSWCSETSQGKGEYSDDDLDSEGYENELDHTRGYSHDCSVFGTFSPTDSDTWKATPDLFSIMYGGGSWANGTWGQDTITIEGVEINDVYIAQSDESNQNYGILGIGYQKNEATNGGFTDEPDFIYDNLPITMKNQGLIHKNTYSIYLDEISDTDSAVLLFGAIDHSKYTGDLMLFPVASNSTSLTIYLDGIYMGDGDSNVTIATGPARALLDTGAPMTTFPDDVMDAISDQIGAYSTTDAANYTTYFAECSSLEDQSFTFDFMGYNLTIPLSKFVVEKSGSNCTLGLNAGGLDSADGGFCIFGDTFLSNVYFVVDLDDNEMALGLANTECTCEDIEVITDTIPSATQAPNYSTSQSGFNYLTVATQSSKVVKNSGAVATATSSSQV</sequence>
<protein>
    <submittedName>
        <fullName evidence="1">Unnamed protein product</fullName>
    </submittedName>
</protein>
<dbReference type="EMBL" id="BSXS01008479">
    <property type="protein sequence ID" value="GME92628.1"/>
    <property type="molecule type" value="Genomic_DNA"/>
</dbReference>
<evidence type="ECO:0000313" key="2">
    <source>
        <dbReference type="Proteomes" id="UP001165064"/>
    </source>
</evidence>
<reference evidence="1" key="1">
    <citation type="submission" date="2023-04" db="EMBL/GenBank/DDBJ databases">
        <title>Ambrosiozyma monospora NBRC 10751.</title>
        <authorList>
            <person name="Ichikawa N."/>
            <person name="Sato H."/>
            <person name="Tonouchi N."/>
        </authorList>
    </citation>
    <scope>NUCLEOTIDE SEQUENCE</scope>
    <source>
        <strain evidence="1">NBRC 10751</strain>
    </source>
</reference>
<organism evidence="1 2">
    <name type="scientific">Ambrosiozyma monospora</name>
    <name type="common">Yeast</name>
    <name type="synonym">Endomycopsis monosporus</name>
    <dbReference type="NCBI Taxonomy" id="43982"/>
    <lineage>
        <taxon>Eukaryota</taxon>
        <taxon>Fungi</taxon>
        <taxon>Dikarya</taxon>
        <taxon>Ascomycota</taxon>
        <taxon>Saccharomycotina</taxon>
        <taxon>Pichiomycetes</taxon>
        <taxon>Pichiales</taxon>
        <taxon>Pichiaceae</taxon>
        <taxon>Ambrosiozyma</taxon>
    </lineage>
</organism>
<evidence type="ECO:0000313" key="1">
    <source>
        <dbReference type="EMBL" id="GME92628.1"/>
    </source>
</evidence>
<comment type="caution">
    <text evidence="1">The sequence shown here is derived from an EMBL/GenBank/DDBJ whole genome shotgun (WGS) entry which is preliminary data.</text>
</comment>
<proteinExistence type="predicted"/>
<name>A0ACB5TQ47_AMBMO</name>
<gene>
    <name evidence="1" type="ORF">Amon02_000911900</name>
</gene>
<dbReference type="Proteomes" id="UP001165064">
    <property type="component" value="Unassembled WGS sequence"/>
</dbReference>